<accession>A0AAJ0C0V4</accession>
<proteinExistence type="predicted"/>
<evidence type="ECO:0000313" key="2">
    <source>
        <dbReference type="Proteomes" id="UP001244011"/>
    </source>
</evidence>
<protein>
    <recommendedName>
        <fullName evidence="3">Protein kinase domain-containing protein</fullName>
    </recommendedName>
</protein>
<evidence type="ECO:0000313" key="1">
    <source>
        <dbReference type="EMBL" id="KAK1767447.1"/>
    </source>
</evidence>
<evidence type="ECO:0008006" key="3">
    <source>
        <dbReference type="Google" id="ProtNLM"/>
    </source>
</evidence>
<dbReference type="AlphaFoldDB" id="A0AAJ0C0V4"/>
<name>A0AAJ0C0V4_9PEZI</name>
<dbReference type="GeneID" id="85313111"/>
<comment type="caution">
    <text evidence="1">The sequence shown here is derived from an EMBL/GenBank/DDBJ whole genome shotgun (WGS) entry which is preliminary data.</text>
</comment>
<gene>
    <name evidence="1" type="ORF">QBC33DRAFT_558926</name>
</gene>
<dbReference type="RefSeq" id="XP_060283660.1">
    <property type="nucleotide sequence ID" value="XM_060429924.1"/>
</dbReference>
<reference evidence="1" key="1">
    <citation type="submission" date="2023-06" db="EMBL/GenBank/DDBJ databases">
        <title>Genome-scale phylogeny and comparative genomics of the fungal order Sordariales.</title>
        <authorList>
            <consortium name="Lawrence Berkeley National Laboratory"/>
            <person name="Hensen N."/>
            <person name="Bonometti L."/>
            <person name="Westerberg I."/>
            <person name="Brannstrom I.O."/>
            <person name="Guillou S."/>
            <person name="Cros-Aarteil S."/>
            <person name="Calhoun S."/>
            <person name="Haridas S."/>
            <person name="Kuo A."/>
            <person name="Mondo S."/>
            <person name="Pangilinan J."/>
            <person name="Riley R."/>
            <person name="Labutti K."/>
            <person name="Andreopoulos B."/>
            <person name="Lipzen A."/>
            <person name="Chen C."/>
            <person name="Yanf M."/>
            <person name="Daum C."/>
            <person name="Ng V."/>
            <person name="Clum A."/>
            <person name="Steindorff A."/>
            <person name="Ohm R."/>
            <person name="Martin F."/>
            <person name="Silar P."/>
            <person name="Natvig D."/>
            <person name="Lalanne C."/>
            <person name="Gautier V."/>
            <person name="Ament-Velasquez S.L."/>
            <person name="Kruys A."/>
            <person name="Hutchinson M.I."/>
            <person name="Powell A.J."/>
            <person name="Barry K."/>
            <person name="Miller A.N."/>
            <person name="Grigoriev I.V."/>
            <person name="Debuchy R."/>
            <person name="Gladieux P."/>
            <person name="Thoren M.H."/>
            <person name="Johannesson H."/>
        </authorList>
    </citation>
    <scope>NUCLEOTIDE SEQUENCE</scope>
    <source>
        <strain evidence="1">8032-3</strain>
    </source>
</reference>
<keyword evidence="2" id="KW-1185">Reference proteome</keyword>
<organism evidence="1 2">
    <name type="scientific">Phialemonium atrogriseum</name>
    <dbReference type="NCBI Taxonomy" id="1093897"/>
    <lineage>
        <taxon>Eukaryota</taxon>
        <taxon>Fungi</taxon>
        <taxon>Dikarya</taxon>
        <taxon>Ascomycota</taxon>
        <taxon>Pezizomycotina</taxon>
        <taxon>Sordariomycetes</taxon>
        <taxon>Sordariomycetidae</taxon>
        <taxon>Cephalothecales</taxon>
        <taxon>Cephalothecaceae</taxon>
        <taxon>Phialemonium</taxon>
    </lineage>
</organism>
<sequence>MPPAVQPDLPPRMREVRMILIDQVPGTTMESLITKGCVKNFESSLRVEILGKAMEKYTWLTLYGVFQHNLAPRNIMISKDLLQVTLIDPSHAHVLGLPNSVGPLRTDRERPLNPIDLFNGAWDNEWLPWIPEEYRSYEAFREWMQTRWGDSKEFEPPYP</sequence>
<dbReference type="Proteomes" id="UP001244011">
    <property type="component" value="Unassembled WGS sequence"/>
</dbReference>
<dbReference type="EMBL" id="MU839008">
    <property type="protein sequence ID" value="KAK1767447.1"/>
    <property type="molecule type" value="Genomic_DNA"/>
</dbReference>